<protein>
    <recommendedName>
        <fullName evidence="2">DDE-1 domain-containing protein</fullName>
    </recommendedName>
</protein>
<dbReference type="AlphaFoldDB" id="A0A1X7V0T9"/>
<accession>A0A1X7V0T9</accession>
<dbReference type="InParanoid" id="A0A1X7V0T9"/>
<name>A0A1X7V0T9_AMPQE</name>
<evidence type="ECO:0008006" key="2">
    <source>
        <dbReference type="Google" id="ProtNLM"/>
    </source>
</evidence>
<dbReference type="EnsemblMetazoa" id="Aqu2.1.33855_001">
    <property type="protein sequence ID" value="Aqu2.1.33855_001"/>
    <property type="gene ID" value="Aqu2.1.33855"/>
</dbReference>
<organism evidence="1">
    <name type="scientific">Amphimedon queenslandica</name>
    <name type="common">Sponge</name>
    <dbReference type="NCBI Taxonomy" id="400682"/>
    <lineage>
        <taxon>Eukaryota</taxon>
        <taxon>Metazoa</taxon>
        <taxon>Porifera</taxon>
        <taxon>Demospongiae</taxon>
        <taxon>Heteroscleromorpha</taxon>
        <taxon>Haplosclerida</taxon>
        <taxon>Niphatidae</taxon>
        <taxon>Amphimedon</taxon>
    </lineage>
</organism>
<proteinExistence type="predicted"/>
<sequence length="203" mass="23127">MGYVKMRATKKSKVKPSDFEKYKNQFILDVMTISTMEDIPKELIINWDHTGIIYIPLSSWTMEKEGATQVEVAGINNKRQLTAIFSNTMTGDFLPPQLIYAGKTTRCLPKSVTFRKDWHVNFSSNHWANEAATEDYINAILLPYVAKKKAELLLPIDQPALVIFDRFKAQCTEKILSLLDKNHIRITIVPAKCTDWPASAIGY</sequence>
<reference evidence="1" key="1">
    <citation type="submission" date="2017-05" db="UniProtKB">
        <authorList>
            <consortium name="EnsemblMetazoa"/>
        </authorList>
    </citation>
    <scope>IDENTIFICATION</scope>
</reference>
<evidence type="ECO:0000313" key="1">
    <source>
        <dbReference type="EnsemblMetazoa" id="Aqu2.1.33855_001"/>
    </source>
</evidence>